<evidence type="ECO:0000313" key="4">
    <source>
        <dbReference type="Proteomes" id="UP000318538"/>
    </source>
</evidence>
<dbReference type="Gene3D" id="3.60.21.70">
    <property type="entry name" value="PhoD-like phosphatase"/>
    <property type="match status" value="1"/>
</dbReference>
<dbReference type="PANTHER" id="PTHR33987">
    <property type="entry name" value="CALCINEURIN-LIKE METALLO-PHOSPHOESTERASE SUPERFAMILY PROTEIN"/>
    <property type="match status" value="1"/>
</dbReference>
<dbReference type="InterPro" id="IPR038607">
    <property type="entry name" value="PhoD-like_sf"/>
</dbReference>
<feature type="signal peptide" evidence="1">
    <location>
        <begin position="1"/>
        <end position="24"/>
    </location>
</feature>
<dbReference type="Proteomes" id="UP000318538">
    <property type="component" value="Chromosome"/>
</dbReference>
<evidence type="ECO:0000259" key="2">
    <source>
        <dbReference type="Pfam" id="PF09423"/>
    </source>
</evidence>
<dbReference type="RefSeq" id="WP_145169390.1">
    <property type="nucleotide sequence ID" value="NZ_CP036525.1"/>
</dbReference>
<feature type="domain" description="PhoD-like phosphatase metallophosphatase" evidence="2">
    <location>
        <begin position="51"/>
        <end position="286"/>
    </location>
</feature>
<sequence length="351" mass="39348" precursor="true">MQNTKIKPWLCGVAVLMTCSALHAEAPSSRAEPLSRIVFGSCIKQDQPTPIFQPMLAAKPELLLFTGDNIYGDTDDMPTLRAKYDKLARNPSFAALRNACPVLATWDDHDYGANDGGADYAKREESQTEFLEFWQTPQQSPLRKRSGVYDAKIFGPAGQRTQVILLDTRYFRSALKTGDRRVGGPYVPDDTPTKTMLGDQQWQWLKVQLQQPAQLRLIVSSIQFVASSAGQECWANLPLQRKQMMDLVQSTRATGVLLISGDRHWSEISSVTPDGGYPMIDVTCSSLNQLHARGTPTENDFRISNTYHRENFGILSVDWQDSDPLVQISVRDIEGKPRIEKTIRLSELSLQ</sequence>
<evidence type="ECO:0000313" key="3">
    <source>
        <dbReference type="EMBL" id="QDT03786.1"/>
    </source>
</evidence>
<dbReference type="InterPro" id="IPR018946">
    <property type="entry name" value="PhoD-like_MPP"/>
</dbReference>
<dbReference type="GO" id="GO:0004035">
    <property type="term" value="F:alkaline phosphatase activity"/>
    <property type="evidence" value="ECO:0007669"/>
    <property type="project" value="UniProtKB-EC"/>
</dbReference>
<keyword evidence="4" id="KW-1185">Reference proteome</keyword>
<proteinExistence type="predicted"/>
<dbReference type="KEGG" id="rlc:K227x_21710"/>
<evidence type="ECO:0000256" key="1">
    <source>
        <dbReference type="SAM" id="SignalP"/>
    </source>
</evidence>
<dbReference type="InterPro" id="IPR029052">
    <property type="entry name" value="Metallo-depent_PP-like"/>
</dbReference>
<dbReference type="EMBL" id="CP036525">
    <property type="protein sequence ID" value="QDT03786.1"/>
    <property type="molecule type" value="Genomic_DNA"/>
</dbReference>
<dbReference type="AlphaFoldDB" id="A0A517N9H0"/>
<accession>A0A517N9H0</accession>
<keyword evidence="3" id="KW-0378">Hydrolase</keyword>
<keyword evidence="1" id="KW-0732">Signal</keyword>
<protein>
    <submittedName>
        <fullName evidence="3">Alkaline phosphatase D</fullName>
        <ecNumber evidence="3">3.1.3.1</ecNumber>
    </submittedName>
</protein>
<organism evidence="3 4">
    <name type="scientific">Rubripirellula lacrimiformis</name>
    <dbReference type="NCBI Taxonomy" id="1930273"/>
    <lineage>
        <taxon>Bacteria</taxon>
        <taxon>Pseudomonadati</taxon>
        <taxon>Planctomycetota</taxon>
        <taxon>Planctomycetia</taxon>
        <taxon>Pirellulales</taxon>
        <taxon>Pirellulaceae</taxon>
        <taxon>Rubripirellula</taxon>
    </lineage>
</organism>
<dbReference type="OrthoDB" id="9815670at2"/>
<dbReference type="EC" id="3.1.3.1" evidence="3"/>
<reference evidence="3 4" key="1">
    <citation type="submission" date="2019-02" db="EMBL/GenBank/DDBJ databases">
        <title>Deep-cultivation of Planctomycetes and their phenomic and genomic characterization uncovers novel biology.</title>
        <authorList>
            <person name="Wiegand S."/>
            <person name="Jogler M."/>
            <person name="Boedeker C."/>
            <person name="Pinto D."/>
            <person name="Vollmers J."/>
            <person name="Rivas-Marin E."/>
            <person name="Kohn T."/>
            <person name="Peeters S.H."/>
            <person name="Heuer A."/>
            <person name="Rast P."/>
            <person name="Oberbeckmann S."/>
            <person name="Bunk B."/>
            <person name="Jeske O."/>
            <person name="Meyerdierks A."/>
            <person name="Storesund J.E."/>
            <person name="Kallscheuer N."/>
            <person name="Luecker S."/>
            <person name="Lage O.M."/>
            <person name="Pohl T."/>
            <person name="Merkel B.J."/>
            <person name="Hornburger P."/>
            <person name="Mueller R.-W."/>
            <person name="Bruemmer F."/>
            <person name="Labrenz M."/>
            <person name="Spormann A.M."/>
            <person name="Op den Camp H."/>
            <person name="Overmann J."/>
            <person name="Amann R."/>
            <person name="Jetten M.S.M."/>
            <person name="Mascher T."/>
            <person name="Medema M.H."/>
            <person name="Devos D.P."/>
            <person name="Kaster A.-K."/>
            <person name="Ovreas L."/>
            <person name="Rohde M."/>
            <person name="Galperin M.Y."/>
            <person name="Jogler C."/>
        </authorList>
    </citation>
    <scope>NUCLEOTIDE SEQUENCE [LARGE SCALE GENOMIC DNA]</scope>
    <source>
        <strain evidence="3 4">K22_7</strain>
    </source>
</reference>
<dbReference type="SUPFAM" id="SSF56300">
    <property type="entry name" value="Metallo-dependent phosphatases"/>
    <property type="match status" value="1"/>
</dbReference>
<dbReference type="Pfam" id="PF09423">
    <property type="entry name" value="PhoD"/>
    <property type="match status" value="1"/>
</dbReference>
<name>A0A517N9H0_9BACT</name>
<dbReference type="CDD" id="cd07389">
    <property type="entry name" value="MPP_PhoD"/>
    <property type="match status" value="1"/>
</dbReference>
<dbReference type="PANTHER" id="PTHR33987:SF1">
    <property type="entry name" value="CALCINEURIN-LIKE METALLO-PHOSPHOESTERASE SUPERFAMILY PROTEIN"/>
    <property type="match status" value="1"/>
</dbReference>
<feature type="chain" id="PRO_5021983291" evidence="1">
    <location>
        <begin position="25"/>
        <end position="351"/>
    </location>
</feature>
<gene>
    <name evidence="3" type="primary">phoD_2</name>
    <name evidence="3" type="ORF">K227x_21710</name>
</gene>